<evidence type="ECO:0000256" key="1">
    <source>
        <dbReference type="ARBA" id="ARBA00022741"/>
    </source>
</evidence>
<dbReference type="InterPro" id="IPR003960">
    <property type="entry name" value="ATPase_AAA_CS"/>
</dbReference>
<name>A0AAE0U483_9PEZI</name>
<dbReference type="FunFam" id="3.40.50.300:FF:001721">
    <property type="entry name" value="AAA family ATPase, putative"/>
    <property type="match status" value="1"/>
</dbReference>
<protein>
    <submittedName>
        <fullName evidence="5">P-loop containing nucleoside triphosphate hydrolase protein</fullName>
    </submittedName>
</protein>
<feature type="region of interest" description="Disordered" evidence="3">
    <location>
        <begin position="771"/>
        <end position="836"/>
    </location>
</feature>
<proteinExistence type="predicted"/>
<dbReference type="InterPro" id="IPR041569">
    <property type="entry name" value="AAA_lid_3"/>
</dbReference>
<feature type="domain" description="AAA+ ATPase" evidence="4">
    <location>
        <begin position="259"/>
        <end position="391"/>
    </location>
</feature>
<dbReference type="GO" id="GO:0005737">
    <property type="term" value="C:cytoplasm"/>
    <property type="evidence" value="ECO:0007669"/>
    <property type="project" value="TreeGrafter"/>
</dbReference>
<dbReference type="InterPro" id="IPR027417">
    <property type="entry name" value="P-loop_NTPase"/>
</dbReference>
<dbReference type="EMBL" id="JAULSW010000002">
    <property type="protein sequence ID" value="KAK3390413.1"/>
    <property type="molecule type" value="Genomic_DNA"/>
</dbReference>
<gene>
    <name evidence="5" type="ORF">B0H63DRAFT_465547</name>
</gene>
<evidence type="ECO:0000259" key="4">
    <source>
        <dbReference type="SMART" id="SM00382"/>
    </source>
</evidence>
<dbReference type="Pfam" id="PF17862">
    <property type="entry name" value="AAA_lid_3"/>
    <property type="match status" value="1"/>
</dbReference>
<keyword evidence="1" id="KW-0547">Nucleotide-binding</keyword>
<evidence type="ECO:0000256" key="2">
    <source>
        <dbReference type="ARBA" id="ARBA00022840"/>
    </source>
</evidence>
<feature type="compositionally biased region" description="Basic and acidic residues" evidence="3">
    <location>
        <begin position="821"/>
        <end position="836"/>
    </location>
</feature>
<reference evidence="5" key="2">
    <citation type="submission" date="2023-06" db="EMBL/GenBank/DDBJ databases">
        <authorList>
            <consortium name="Lawrence Berkeley National Laboratory"/>
            <person name="Haridas S."/>
            <person name="Hensen N."/>
            <person name="Bonometti L."/>
            <person name="Westerberg I."/>
            <person name="Brannstrom I.O."/>
            <person name="Guillou S."/>
            <person name="Cros-Aarteil S."/>
            <person name="Calhoun S."/>
            <person name="Kuo A."/>
            <person name="Mondo S."/>
            <person name="Pangilinan J."/>
            <person name="Riley R."/>
            <person name="LaButti K."/>
            <person name="Andreopoulos B."/>
            <person name="Lipzen A."/>
            <person name="Chen C."/>
            <person name="Yanf M."/>
            <person name="Daum C."/>
            <person name="Ng V."/>
            <person name="Clum A."/>
            <person name="Steindorff A."/>
            <person name="Ohm R."/>
            <person name="Martin F."/>
            <person name="Silar P."/>
            <person name="Natvig D."/>
            <person name="Lalanne C."/>
            <person name="Gautier V."/>
            <person name="Ament-velasquez S.L."/>
            <person name="Kruys A."/>
            <person name="Hutchinson M.I."/>
            <person name="Powell A.J."/>
            <person name="Barry K."/>
            <person name="Miller A.N."/>
            <person name="Grigoriev I.V."/>
            <person name="Debuchy R."/>
            <person name="Gladieux P."/>
            <person name="Thoren M.H."/>
            <person name="Johannesson H."/>
        </authorList>
    </citation>
    <scope>NUCLEOTIDE SEQUENCE</scope>
    <source>
        <strain evidence="5">CBS 232.78</strain>
    </source>
</reference>
<dbReference type="Gene3D" id="3.40.50.300">
    <property type="entry name" value="P-loop containing nucleotide triphosphate hydrolases"/>
    <property type="match status" value="2"/>
</dbReference>
<dbReference type="PANTHER" id="PTHR23077:SF27">
    <property type="entry name" value="ATPASE FAMILY GENE 2 PROTEIN HOMOLOG A"/>
    <property type="match status" value="1"/>
</dbReference>
<evidence type="ECO:0000313" key="5">
    <source>
        <dbReference type="EMBL" id="KAK3390413.1"/>
    </source>
</evidence>
<dbReference type="InterPro" id="IPR050168">
    <property type="entry name" value="AAA_ATPase_domain"/>
</dbReference>
<organism evidence="5 6">
    <name type="scientific">Podospora didyma</name>
    <dbReference type="NCBI Taxonomy" id="330526"/>
    <lineage>
        <taxon>Eukaryota</taxon>
        <taxon>Fungi</taxon>
        <taxon>Dikarya</taxon>
        <taxon>Ascomycota</taxon>
        <taxon>Pezizomycotina</taxon>
        <taxon>Sordariomycetes</taxon>
        <taxon>Sordariomycetidae</taxon>
        <taxon>Sordariales</taxon>
        <taxon>Podosporaceae</taxon>
        <taxon>Podospora</taxon>
    </lineage>
</organism>
<dbReference type="AlphaFoldDB" id="A0AAE0U483"/>
<dbReference type="PANTHER" id="PTHR23077">
    <property type="entry name" value="AAA-FAMILY ATPASE"/>
    <property type="match status" value="1"/>
</dbReference>
<reference evidence="5" key="1">
    <citation type="journal article" date="2023" name="Mol. Phylogenet. Evol.">
        <title>Genome-scale phylogeny and comparative genomics of the fungal order Sordariales.</title>
        <authorList>
            <person name="Hensen N."/>
            <person name="Bonometti L."/>
            <person name="Westerberg I."/>
            <person name="Brannstrom I.O."/>
            <person name="Guillou S."/>
            <person name="Cros-Aarteil S."/>
            <person name="Calhoun S."/>
            <person name="Haridas S."/>
            <person name="Kuo A."/>
            <person name="Mondo S."/>
            <person name="Pangilinan J."/>
            <person name="Riley R."/>
            <person name="LaButti K."/>
            <person name="Andreopoulos B."/>
            <person name="Lipzen A."/>
            <person name="Chen C."/>
            <person name="Yan M."/>
            <person name="Daum C."/>
            <person name="Ng V."/>
            <person name="Clum A."/>
            <person name="Steindorff A."/>
            <person name="Ohm R.A."/>
            <person name="Martin F."/>
            <person name="Silar P."/>
            <person name="Natvig D.O."/>
            <person name="Lalanne C."/>
            <person name="Gautier V."/>
            <person name="Ament-Velasquez S.L."/>
            <person name="Kruys A."/>
            <person name="Hutchinson M.I."/>
            <person name="Powell A.J."/>
            <person name="Barry K."/>
            <person name="Miller A.N."/>
            <person name="Grigoriev I.V."/>
            <person name="Debuchy R."/>
            <person name="Gladieux P."/>
            <person name="Hiltunen Thoren M."/>
            <person name="Johannesson H."/>
        </authorList>
    </citation>
    <scope>NUCLEOTIDE SEQUENCE</scope>
    <source>
        <strain evidence="5">CBS 232.78</strain>
    </source>
</reference>
<keyword evidence="6" id="KW-1185">Reference proteome</keyword>
<feature type="domain" description="AAA+ ATPase" evidence="4">
    <location>
        <begin position="563"/>
        <end position="713"/>
    </location>
</feature>
<dbReference type="PROSITE" id="PS00674">
    <property type="entry name" value="AAA"/>
    <property type="match status" value="1"/>
</dbReference>
<comment type="caution">
    <text evidence="5">The sequence shown here is derived from an EMBL/GenBank/DDBJ whole genome shotgun (WGS) entry which is preliminary data.</text>
</comment>
<dbReference type="GO" id="GO:0016887">
    <property type="term" value="F:ATP hydrolysis activity"/>
    <property type="evidence" value="ECO:0007669"/>
    <property type="project" value="InterPro"/>
</dbReference>
<dbReference type="Gene3D" id="1.10.8.60">
    <property type="match status" value="2"/>
</dbReference>
<keyword evidence="2" id="KW-0067">ATP-binding</keyword>
<dbReference type="SMART" id="SM00382">
    <property type="entry name" value="AAA"/>
    <property type="match status" value="2"/>
</dbReference>
<dbReference type="Pfam" id="PF00004">
    <property type="entry name" value="AAA"/>
    <property type="match status" value="2"/>
</dbReference>
<dbReference type="Proteomes" id="UP001285441">
    <property type="component" value="Unassembled WGS sequence"/>
</dbReference>
<accession>A0AAE0U483</accession>
<dbReference type="GO" id="GO:0005524">
    <property type="term" value="F:ATP binding"/>
    <property type="evidence" value="ECO:0007669"/>
    <property type="project" value="UniProtKB-KW"/>
</dbReference>
<evidence type="ECO:0000313" key="6">
    <source>
        <dbReference type="Proteomes" id="UP001285441"/>
    </source>
</evidence>
<dbReference type="InterPro" id="IPR003593">
    <property type="entry name" value="AAA+_ATPase"/>
</dbReference>
<dbReference type="InterPro" id="IPR003959">
    <property type="entry name" value="ATPase_AAA_core"/>
</dbReference>
<keyword evidence="5" id="KW-0378">Hydrolase</keyword>
<evidence type="ECO:0000256" key="3">
    <source>
        <dbReference type="SAM" id="MobiDB-lite"/>
    </source>
</evidence>
<feature type="compositionally biased region" description="Basic and acidic residues" evidence="3">
    <location>
        <begin position="792"/>
        <end position="806"/>
    </location>
</feature>
<sequence>MKTLEFRIRKIHVNTETERKLAKRQPSRIYVSEEALIELTGTKDGGRAVCIEKAGGTADETSTPAHLRREATLWKAPEKLDRGVTMMYDIFRDACGYKLGEHVRITAVGGSIPDADEAVLEEVSTAVVVPGRADDSQATALEPILASDVPGWEYFLAGRLSQVEHVYAGLVLKNLFLRGPERSFVVKAVNGRSAGNGRYLDRKTKVKIAEPAVPGSEGAEEAPRKLEVTGIRGLDAQIKKLNNMFGCFASDIPFRPTLSYPGIVIHGGHGTGKTMLLDRIANSGWGNVFRIQFKDKLSEIQEVFQQARLQQPSIILMDQFERLIDKERNNRSAVILAICEALDALEAEATKTGELPKIVVIAACLDYTTDMPEDLIEPGRFITEIYLPLPDVDCRREILTSLGLCVEPEKERDLLRRLSERTHAYNGKDLKRLVAHARHVGRIRVTDAAASNSGKLPTLGANLDKLVPGLETLTIAEGGAVDATSAPGTDLLPPGPPADCIPEDYEEALKIVRPSAMHDINLKPPPIHWDDIGGQDSVKTSLRRAVRLSTEPAEVLNKFFEHPPKGFLLYGPPGCSKTMAAQAMATESGLNFFAVKGAELLNMYVGESERAVRRLFARAREVAPSMIFFDEIDSIAAQRQGFGHNKPSSAGSSSSGGGGGGLNVLTTLLNEMDGFEALQGVVVLAATNRPQALDPALLRPGRFDELIYVSPPDEAARRAIFQGVATKRKMSADVDVDQLARDTEGYSGAEIKGICAVAGIQAYERYLNRQSSSSTSLKKDGGDNYDDDDNEKLDGGQEEDGIRMSDLENAIKSQKRQITPEMEKGFEDWERQFRRH</sequence>
<dbReference type="SUPFAM" id="SSF52540">
    <property type="entry name" value="P-loop containing nucleoside triphosphate hydrolases"/>
    <property type="match status" value="2"/>
</dbReference>